<feature type="domain" description="ZP" evidence="10">
    <location>
        <begin position="39"/>
        <end position="278"/>
    </location>
</feature>
<dbReference type="GeneID" id="106457228"/>
<reference evidence="12" key="1">
    <citation type="submission" date="2025-08" db="UniProtKB">
        <authorList>
            <consortium name="RefSeq"/>
        </authorList>
    </citation>
    <scope>IDENTIFICATION</scope>
    <source>
        <tissue evidence="12">Muscle</tissue>
    </source>
</reference>
<accession>A0ABM1B068</accession>
<dbReference type="Proteomes" id="UP000694941">
    <property type="component" value="Unplaced"/>
</dbReference>
<evidence type="ECO:0000256" key="9">
    <source>
        <dbReference type="SAM" id="SignalP"/>
    </source>
</evidence>
<evidence type="ECO:0000256" key="5">
    <source>
        <dbReference type="ARBA" id="ARBA00022729"/>
    </source>
</evidence>
<keyword evidence="3" id="KW-1003">Cell membrane</keyword>
<keyword evidence="6 8" id="KW-1133">Transmembrane helix</keyword>
<evidence type="ECO:0000259" key="10">
    <source>
        <dbReference type="PROSITE" id="PS51034"/>
    </source>
</evidence>
<dbReference type="Gene3D" id="2.60.40.4100">
    <property type="entry name" value="Zona pellucida, ZP-C domain"/>
    <property type="match status" value="1"/>
</dbReference>
<evidence type="ECO:0000313" key="11">
    <source>
        <dbReference type="Proteomes" id="UP000694941"/>
    </source>
</evidence>
<dbReference type="Pfam" id="PF25057">
    <property type="entry name" value="CUT_N"/>
    <property type="match status" value="1"/>
</dbReference>
<dbReference type="InterPro" id="IPR042235">
    <property type="entry name" value="ZP-C_dom"/>
</dbReference>
<dbReference type="InterPro" id="IPR051962">
    <property type="entry name" value="Cuticlin"/>
</dbReference>
<keyword evidence="2" id="KW-0193">Cuticle</keyword>
<dbReference type="SMART" id="SM00241">
    <property type="entry name" value="ZP"/>
    <property type="match status" value="1"/>
</dbReference>
<gene>
    <name evidence="12" type="primary">LOC106457228</name>
</gene>
<organism evidence="11 12">
    <name type="scientific">Limulus polyphemus</name>
    <name type="common">Atlantic horseshoe crab</name>
    <dbReference type="NCBI Taxonomy" id="6850"/>
    <lineage>
        <taxon>Eukaryota</taxon>
        <taxon>Metazoa</taxon>
        <taxon>Ecdysozoa</taxon>
        <taxon>Arthropoda</taxon>
        <taxon>Chelicerata</taxon>
        <taxon>Merostomata</taxon>
        <taxon>Xiphosura</taxon>
        <taxon>Limulidae</taxon>
        <taxon>Limulus</taxon>
    </lineage>
</organism>
<dbReference type="InterPro" id="IPR001507">
    <property type="entry name" value="ZP_dom"/>
</dbReference>
<proteinExistence type="predicted"/>
<dbReference type="InterPro" id="IPR057475">
    <property type="entry name" value="CUT_C"/>
</dbReference>
<dbReference type="PROSITE" id="PS51034">
    <property type="entry name" value="ZP_2"/>
    <property type="match status" value="1"/>
</dbReference>
<evidence type="ECO:0000313" key="12">
    <source>
        <dbReference type="RefSeq" id="XP_013772076.1"/>
    </source>
</evidence>
<protein>
    <submittedName>
        <fullName evidence="12">Uncharacterized protein LOC106457228</fullName>
    </submittedName>
</protein>
<feature type="chain" id="PRO_5046299291" evidence="9">
    <location>
        <begin position="23"/>
        <end position="409"/>
    </location>
</feature>
<dbReference type="Gene3D" id="2.60.40.3210">
    <property type="entry name" value="Zona pellucida, ZP-N domain"/>
    <property type="match status" value="1"/>
</dbReference>
<dbReference type="PANTHER" id="PTHR22907">
    <property type="entry name" value="GH04558P"/>
    <property type="match status" value="1"/>
</dbReference>
<dbReference type="Pfam" id="PF25301">
    <property type="entry name" value="CUT_C"/>
    <property type="match status" value="1"/>
</dbReference>
<keyword evidence="11" id="KW-1185">Reference proteome</keyword>
<evidence type="ECO:0000256" key="8">
    <source>
        <dbReference type="SAM" id="Phobius"/>
    </source>
</evidence>
<evidence type="ECO:0000256" key="6">
    <source>
        <dbReference type="ARBA" id="ARBA00022989"/>
    </source>
</evidence>
<dbReference type="RefSeq" id="XP_013772076.1">
    <property type="nucleotide sequence ID" value="XM_013916622.2"/>
</dbReference>
<dbReference type="InterPro" id="IPR056953">
    <property type="entry name" value="CUT_N"/>
</dbReference>
<evidence type="ECO:0000256" key="2">
    <source>
        <dbReference type="ARBA" id="ARBA00022460"/>
    </source>
</evidence>
<sequence>MEAYWIPLYVCLMALIIRQCASQENIYADSPSVSGVNIQCLSNNIQVTIATGTNFNGMIYPKGLSKNSSCMMEYSTIEGQVTYTLPLHACNTMNTDLNDGVEYFNTVVVQPHRKLVTNQGRGYHVRCRYQTKEKSIISNFNVSMLGTTPMYATAPMPVCTMKIFQGDFDHAFVAENVKIGDRLTLVINIDLQDIYGMKVTNCLVRDGLNWGEQPLINNDGCPVDPEIMGPFDYTQNKTRAVVNFQAHKFPYTSSVYYQCNVKLCLKKGGGCDDVPPQCDPSGRNILKRRRKRESELEEKGDLTKLRQEEQDVRDLNIEVFSGLHVNEVDNLNTDDEPGIKTQPSVGDDEFCVSTRKFAIGIAIAGVLLMLAVMLLVACILHRRRRRKGASTACSSIYSGPYSNAAYSRD</sequence>
<evidence type="ECO:0000256" key="4">
    <source>
        <dbReference type="ARBA" id="ARBA00022692"/>
    </source>
</evidence>
<evidence type="ECO:0000256" key="3">
    <source>
        <dbReference type="ARBA" id="ARBA00022475"/>
    </source>
</evidence>
<keyword evidence="7 8" id="KW-0472">Membrane</keyword>
<feature type="transmembrane region" description="Helical" evidence="8">
    <location>
        <begin position="357"/>
        <end position="380"/>
    </location>
</feature>
<keyword evidence="5 9" id="KW-0732">Signal</keyword>
<dbReference type="PANTHER" id="PTHR22907:SF54">
    <property type="entry name" value="GH04558P"/>
    <property type="match status" value="1"/>
</dbReference>
<evidence type="ECO:0000256" key="1">
    <source>
        <dbReference type="ARBA" id="ARBA00004251"/>
    </source>
</evidence>
<comment type="subcellular location">
    <subcellularLocation>
        <location evidence="1">Cell membrane</location>
        <topology evidence="1">Single-pass type I membrane protein</topology>
    </subcellularLocation>
</comment>
<evidence type="ECO:0000256" key="7">
    <source>
        <dbReference type="ARBA" id="ARBA00023136"/>
    </source>
</evidence>
<keyword evidence="4 8" id="KW-0812">Transmembrane</keyword>
<feature type="signal peptide" evidence="9">
    <location>
        <begin position="1"/>
        <end position="22"/>
    </location>
</feature>
<name>A0ABM1B068_LIMPO</name>